<protein>
    <recommendedName>
        <fullName evidence="11">Cysteine protease</fullName>
        <ecNumber evidence="11">3.4.22.-</ecNumber>
    </recommendedName>
</protein>
<evidence type="ECO:0000256" key="4">
    <source>
        <dbReference type="ARBA" id="ARBA00022490"/>
    </source>
</evidence>
<sequence>MVDMSQKTQQAVDTAMAGAAEVGRYGRRLLNMFWDPEPTNDTSLSRPVWCLGRLYNNDADTGGHHSRGDVPAASHTTPPISPSITTLPHPLRAVPNTPPESSSGSFSSSLVYDEPLQDAGWPAAFLDDFESRIWMTYRSGFEPISKSTDPKASSALSFAMRLKTLADQGGFASDTGWGCMIRSGQSLLANALAISRLGREWRRGTAERQEREIISRFADDPRAPYSIHNFVRHGAVACGKYPGEWFGPSATARCIQALTNSNEEMLRVYSTGDLPDVYEDSFMAVAKPDGETFHPTLVLVGTRLGIDKINQVYWEALTATLQMPQSVGIAGGRPSASHYFIGAQRSGDDYESGSCLFYLDPHCTRPALPFHEDVDLYTSDDINTCHTRRLRRLHMRDMDPSMLIGFLIKDESDWELWKDSVKYVQGKAIIRVSDNDPARGVPAEREAAIYEVETLSDDEDTVLDG</sequence>
<dbReference type="Proteomes" id="UP000241462">
    <property type="component" value="Unassembled WGS sequence"/>
</dbReference>
<feature type="compositionally biased region" description="Low complexity" evidence="12">
    <location>
        <begin position="71"/>
        <end position="90"/>
    </location>
</feature>
<gene>
    <name evidence="14" type="ORF">BD289DRAFT_260467</name>
</gene>
<reference evidence="14 15" key="1">
    <citation type="journal article" date="2018" name="Mycol. Prog.">
        <title>Coniella lustricola, a new species from submerged detritus.</title>
        <authorList>
            <person name="Raudabaugh D.B."/>
            <person name="Iturriaga T."/>
            <person name="Carver A."/>
            <person name="Mondo S."/>
            <person name="Pangilinan J."/>
            <person name="Lipzen A."/>
            <person name="He G."/>
            <person name="Amirebrahimi M."/>
            <person name="Grigoriev I.V."/>
            <person name="Miller A.N."/>
        </authorList>
    </citation>
    <scope>NUCLEOTIDE SEQUENCE [LARGE SCALE GENOMIC DNA]</scope>
    <source>
        <strain evidence="14 15">B22-T-1</strain>
    </source>
</reference>
<keyword evidence="11" id="KW-0539">Nucleus</keyword>
<dbReference type="SUPFAM" id="SSF54001">
    <property type="entry name" value="Cysteine proteinases"/>
    <property type="match status" value="1"/>
</dbReference>
<keyword evidence="3" id="KW-0813">Transport</keyword>
<dbReference type="InterPro" id="IPR046792">
    <property type="entry name" value="Peptidase_C54_cat"/>
</dbReference>
<dbReference type="GO" id="GO:0000045">
    <property type="term" value="P:autophagosome assembly"/>
    <property type="evidence" value="ECO:0007669"/>
    <property type="project" value="TreeGrafter"/>
</dbReference>
<dbReference type="Pfam" id="PF03416">
    <property type="entry name" value="Peptidase_C54"/>
    <property type="match status" value="1"/>
</dbReference>
<dbReference type="PANTHER" id="PTHR22624:SF49">
    <property type="entry name" value="CYSTEINE PROTEASE"/>
    <property type="match status" value="1"/>
</dbReference>
<dbReference type="PANTHER" id="PTHR22624">
    <property type="entry name" value="CYSTEINE PROTEASE ATG4"/>
    <property type="match status" value="1"/>
</dbReference>
<evidence type="ECO:0000256" key="7">
    <source>
        <dbReference type="ARBA" id="ARBA00022807"/>
    </source>
</evidence>
<dbReference type="GO" id="GO:0000407">
    <property type="term" value="C:phagophore assembly site"/>
    <property type="evidence" value="ECO:0007669"/>
    <property type="project" value="UniProtKB-SubCell"/>
</dbReference>
<dbReference type="EMBL" id="KZ678442">
    <property type="protein sequence ID" value="PSR85511.1"/>
    <property type="molecule type" value="Genomic_DNA"/>
</dbReference>
<dbReference type="InterPro" id="IPR038765">
    <property type="entry name" value="Papain-like_cys_pep_sf"/>
</dbReference>
<dbReference type="GO" id="GO:0019786">
    <property type="term" value="F:protein-phosphatidylethanolamide deconjugating activity"/>
    <property type="evidence" value="ECO:0007669"/>
    <property type="project" value="InterPro"/>
</dbReference>
<dbReference type="EC" id="3.4.22.-" evidence="11"/>
<keyword evidence="15" id="KW-1185">Reference proteome</keyword>
<evidence type="ECO:0000256" key="6">
    <source>
        <dbReference type="ARBA" id="ARBA00022801"/>
    </source>
</evidence>
<comment type="similarity">
    <text evidence="2 11">Belongs to the peptidase C54 family.</text>
</comment>
<dbReference type="GO" id="GO:0000423">
    <property type="term" value="P:mitophagy"/>
    <property type="evidence" value="ECO:0007669"/>
    <property type="project" value="TreeGrafter"/>
</dbReference>
<dbReference type="AlphaFoldDB" id="A0A2T3A802"/>
<organism evidence="14 15">
    <name type="scientific">Coniella lustricola</name>
    <dbReference type="NCBI Taxonomy" id="2025994"/>
    <lineage>
        <taxon>Eukaryota</taxon>
        <taxon>Fungi</taxon>
        <taxon>Dikarya</taxon>
        <taxon>Ascomycota</taxon>
        <taxon>Pezizomycotina</taxon>
        <taxon>Sordariomycetes</taxon>
        <taxon>Sordariomycetidae</taxon>
        <taxon>Diaporthales</taxon>
        <taxon>Schizoparmaceae</taxon>
        <taxon>Coniella</taxon>
    </lineage>
</organism>
<evidence type="ECO:0000256" key="8">
    <source>
        <dbReference type="ARBA" id="ARBA00022927"/>
    </source>
</evidence>
<evidence type="ECO:0000256" key="10">
    <source>
        <dbReference type="ARBA" id="ARBA00029362"/>
    </source>
</evidence>
<dbReference type="GO" id="GO:0004197">
    <property type="term" value="F:cysteine-type endopeptidase activity"/>
    <property type="evidence" value="ECO:0007669"/>
    <property type="project" value="TreeGrafter"/>
</dbReference>
<evidence type="ECO:0000256" key="3">
    <source>
        <dbReference type="ARBA" id="ARBA00022448"/>
    </source>
</evidence>
<name>A0A2T3A802_9PEZI</name>
<dbReference type="InterPro" id="IPR005078">
    <property type="entry name" value="Peptidase_C54"/>
</dbReference>
<keyword evidence="6 11" id="KW-0378">Hydrolase</keyword>
<evidence type="ECO:0000259" key="13">
    <source>
        <dbReference type="Pfam" id="PF03416"/>
    </source>
</evidence>
<keyword evidence="9" id="KW-0072">Autophagy</keyword>
<evidence type="ECO:0000256" key="11">
    <source>
        <dbReference type="RuleBase" id="RU363115"/>
    </source>
</evidence>
<comment type="catalytic activity">
    <reaction evidence="10">
        <text>[protein]-C-terminal L-amino acid-glycyl-phosphatidylethanolamide + H2O = [protein]-C-terminal L-amino acid-glycine + a 1,2-diacyl-sn-glycero-3-phosphoethanolamine</text>
        <dbReference type="Rhea" id="RHEA:67548"/>
        <dbReference type="Rhea" id="RHEA-COMP:17323"/>
        <dbReference type="Rhea" id="RHEA-COMP:17324"/>
        <dbReference type="ChEBI" id="CHEBI:15377"/>
        <dbReference type="ChEBI" id="CHEBI:64612"/>
        <dbReference type="ChEBI" id="CHEBI:172940"/>
        <dbReference type="ChEBI" id="CHEBI:172941"/>
    </reaction>
    <physiologicalReaction direction="left-to-right" evidence="10">
        <dbReference type="Rhea" id="RHEA:67549"/>
    </physiologicalReaction>
</comment>
<comment type="function">
    <text evidence="11">Required for selective autophagic degradation of the nucleus (nucleophagy) as well as for mitophagy which contributes to regulate mitochondrial quantity and quality by eliminating the mitochondria to a basal level to fulfill cellular energy requirements and preventing excess ROS production.</text>
</comment>
<evidence type="ECO:0000256" key="1">
    <source>
        <dbReference type="ARBA" id="ARBA00004329"/>
    </source>
</evidence>
<proteinExistence type="inferred from homology"/>
<dbReference type="STRING" id="2025994.A0A2T3A802"/>
<dbReference type="GO" id="GO:0034727">
    <property type="term" value="P:piecemeal microautophagy of the nucleus"/>
    <property type="evidence" value="ECO:0007669"/>
    <property type="project" value="TreeGrafter"/>
</dbReference>
<evidence type="ECO:0000256" key="2">
    <source>
        <dbReference type="ARBA" id="ARBA00010958"/>
    </source>
</evidence>
<evidence type="ECO:0000313" key="15">
    <source>
        <dbReference type="Proteomes" id="UP000241462"/>
    </source>
</evidence>
<dbReference type="GO" id="GO:0016485">
    <property type="term" value="P:protein processing"/>
    <property type="evidence" value="ECO:0007669"/>
    <property type="project" value="TreeGrafter"/>
</dbReference>
<evidence type="ECO:0000256" key="9">
    <source>
        <dbReference type="ARBA" id="ARBA00023006"/>
    </source>
</evidence>
<dbReference type="InParanoid" id="A0A2T3A802"/>
<dbReference type="GO" id="GO:0015031">
    <property type="term" value="P:protein transport"/>
    <property type="evidence" value="ECO:0007669"/>
    <property type="project" value="UniProtKB-KW"/>
</dbReference>
<feature type="domain" description="Peptidase C54 catalytic" evidence="13">
    <location>
        <begin position="123"/>
        <end position="419"/>
    </location>
</feature>
<dbReference type="OrthoDB" id="2960936at2759"/>
<accession>A0A2T3A802</accession>
<comment type="subcellular location">
    <subcellularLocation>
        <location evidence="11">Nucleus</location>
    </subcellularLocation>
    <subcellularLocation>
        <location evidence="11">Cytoplasm</location>
    </subcellularLocation>
    <subcellularLocation>
        <location evidence="1">Preautophagosomal structure</location>
    </subcellularLocation>
</comment>
<keyword evidence="8" id="KW-0653">Protein transport</keyword>
<evidence type="ECO:0000256" key="5">
    <source>
        <dbReference type="ARBA" id="ARBA00022670"/>
    </source>
</evidence>
<evidence type="ECO:0000256" key="12">
    <source>
        <dbReference type="SAM" id="MobiDB-lite"/>
    </source>
</evidence>
<keyword evidence="5 11" id="KW-0645">Protease</keyword>
<dbReference type="GO" id="GO:0035973">
    <property type="term" value="P:aggrephagy"/>
    <property type="evidence" value="ECO:0007669"/>
    <property type="project" value="TreeGrafter"/>
</dbReference>
<keyword evidence="4 11" id="KW-0963">Cytoplasm</keyword>
<feature type="region of interest" description="Disordered" evidence="12">
    <location>
        <begin position="62"/>
        <end position="108"/>
    </location>
</feature>
<dbReference type="GO" id="GO:0005634">
    <property type="term" value="C:nucleus"/>
    <property type="evidence" value="ECO:0007669"/>
    <property type="project" value="UniProtKB-SubCell"/>
</dbReference>
<evidence type="ECO:0000313" key="14">
    <source>
        <dbReference type="EMBL" id="PSR85511.1"/>
    </source>
</evidence>
<dbReference type="FunCoup" id="A0A2T3A802">
    <property type="interactions" value="300"/>
</dbReference>
<keyword evidence="7" id="KW-0788">Thiol protease</keyword>